<reference evidence="1" key="1">
    <citation type="submission" date="2021-02" db="EMBL/GenBank/DDBJ databases">
        <authorList>
            <person name="Dougan E. K."/>
            <person name="Rhodes N."/>
            <person name="Thang M."/>
            <person name="Chan C."/>
        </authorList>
    </citation>
    <scope>NUCLEOTIDE SEQUENCE</scope>
</reference>
<name>A0A812LJC3_9DINO</name>
<evidence type="ECO:0000313" key="1">
    <source>
        <dbReference type="EMBL" id="CAE7245223.1"/>
    </source>
</evidence>
<sequence>MTAAVAESSVDALGSRERTPVTLAVRKSLKRTHDLFAGNEELKRVEDSRGTAALLRLKMNDEYQHIRDVPEQVTDETVTA</sequence>
<evidence type="ECO:0000313" key="2">
    <source>
        <dbReference type="Proteomes" id="UP000601435"/>
    </source>
</evidence>
<accession>A0A812LJC3</accession>
<organism evidence="1 2">
    <name type="scientific">Symbiodinium necroappetens</name>
    <dbReference type="NCBI Taxonomy" id="1628268"/>
    <lineage>
        <taxon>Eukaryota</taxon>
        <taxon>Sar</taxon>
        <taxon>Alveolata</taxon>
        <taxon>Dinophyceae</taxon>
        <taxon>Suessiales</taxon>
        <taxon>Symbiodiniaceae</taxon>
        <taxon>Symbiodinium</taxon>
    </lineage>
</organism>
<proteinExistence type="predicted"/>
<dbReference type="AlphaFoldDB" id="A0A812LJC3"/>
<dbReference type="EMBL" id="CAJNJA010009288">
    <property type="protein sequence ID" value="CAE7245223.1"/>
    <property type="molecule type" value="Genomic_DNA"/>
</dbReference>
<keyword evidence="2" id="KW-1185">Reference proteome</keyword>
<dbReference type="Proteomes" id="UP000601435">
    <property type="component" value="Unassembled WGS sequence"/>
</dbReference>
<comment type="caution">
    <text evidence="1">The sequence shown here is derived from an EMBL/GenBank/DDBJ whole genome shotgun (WGS) entry which is preliminary data.</text>
</comment>
<gene>
    <name evidence="1" type="primary">PLRG1</name>
    <name evidence="1" type="ORF">SNEC2469_LOCUS4729</name>
</gene>
<protein>
    <submittedName>
        <fullName evidence="1">PLRG1 protein</fullName>
    </submittedName>
</protein>
<feature type="non-terminal residue" evidence="1">
    <location>
        <position position="1"/>
    </location>
</feature>